<gene>
    <name evidence="7" type="primary">LOC113519690</name>
</gene>
<keyword evidence="3" id="KW-0862">Zinc</keyword>
<dbReference type="GO" id="GO:0009838">
    <property type="term" value="P:abscission"/>
    <property type="evidence" value="ECO:0007669"/>
    <property type="project" value="TreeGrafter"/>
</dbReference>
<organism evidence="6 7">
    <name type="scientific">Galleria mellonella</name>
    <name type="common">Greater wax moth</name>
    <dbReference type="NCBI Taxonomy" id="7137"/>
    <lineage>
        <taxon>Eukaryota</taxon>
        <taxon>Metazoa</taxon>
        <taxon>Ecdysozoa</taxon>
        <taxon>Arthropoda</taxon>
        <taxon>Hexapoda</taxon>
        <taxon>Insecta</taxon>
        <taxon>Pterygota</taxon>
        <taxon>Neoptera</taxon>
        <taxon>Endopterygota</taxon>
        <taxon>Lepidoptera</taxon>
        <taxon>Glossata</taxon>
        <taxon>Ditrysia</taxon>
        <taxon>Pyraloidea</taxon>
        <taxon>Pyralidae</taxon>
        <taxon>Galleriinae</taxon>
        <taxon>Galleria</taxon>
    </lineage>
</organism>
<dbReference type="SUPFAM" id="SSF57845">
    <property type="entry name" value="B-box zinc-binding domain"/>
    <property type="match status" value="1"/>
</dbReference>
<keyword evidence="2 4" id="KW-0863">Zinc-finger</keyword>
<dbReference type="PROSITE" id="PS50178">
    <property type="entry name" value="ZF_FYVE"/>
    <property type="match status" value="1"/>
</dbReference>
<dbReference type="PANTHER" id="PTHR46603:SF1">
    <property type="entry name" value="ABSCISSION_NOCUT CHECKPOINT REGULATOR"/>
    <property type="match status" value="1"/>
</dbReference>
<dbReference type="AlphaFoldDB" id="A0A6J1X3Z8"/>
<feature type="domain" description="FYVE-type" evidence="5">
    <location>
        <begin position="1"/>
        <end position="55"/>
    </location>
</feature>
<dbReference type="GO" id="GO:0030496">
    <property type="term" value="C:midbody"/>
    <property type="evidence" value="ECO:0007669"/>
    <property type="project" value="TreeGrafter"/>
</dbReference>
<protein>
    <submittedName>
        <fullName evidence="7">Abscission/NoCut checkpoint regulator</fullName>
    </submittedName>
</protein>
<dbReference type="RefSeq" id="XP_026760661.2">
    <property type="nucleotide sequence ID" value="XM_026904860.3"/>
</dbReference>
<proteinExistence type="predicted"/>
<dbReference type="GeneID" id="113519690"/>
<dbReference type="PANTHER" id="PTHR46603">
    <property type="entry name" value="ABSCISSION/NOCUT CHECKPOINT REGULATOR"/>
    <property type="match status" value="1"/>
</dbReference>
<evidence type="ECO:0000256" key="3">
    <source>
        <dbReference type="ARBA" id="ARBA00022833"/>
    </source>
</evidence>
<evidence type="ECO:0000259" key="5">
    <source>
        <dbReference type="PROSITE" id="PS50178"/>
    </source>
</evidence>
<dbReference type="SMART" id="SM00064">
    <property type="entry name" value="FYVE"/>
    <property type="match status" value="1"/>
</dbReference>
<dbReference type="Pfam" id="PF01363">
    <property type="entry name" value="FYVE"/>
    <property type="match status" value="1"/>
</dbReference>
<reference evidence="7" key="1">
    <citation type="submission" date="2025-08" db="UniProtKB">
        <authorList>
            <consortium name="RefSeq"/>
        </authorList>
    </citation>
    <scope>IDENTIFICATION</scope>
    <source>
        <tissue evidence="7">Whole larvae</tissue>
    </source>
</reference>
<dbReference type="KEGG" id="gmw:113519690"/>
<dbReference type="InterPro" id="IPR013083">
    <property type="entry name" value="Znf_RING/FYVE/PHD"/>
</dbReference>
<dbReference type="GO" id="GO:0005813">
    <property type="term" value="C:centrosome"/>
    <property type="evidence" value="ECO:0007669"/>
    <property type="project" value="TreeGrafter"/>
</dbReference>
<dbReference type="GO" id="GO:0008270">
    <property type="term" value="F:zinc ion binding"/>
    <property type="evidence" value="ECO:0007669"/>
    <property type="project" value="UniProtKB-KW"/>
</dbReference>
<dbReference type="Proteomes" id="UP001652740">
    <property type="component" value="Unplaced"/>
</dbReference>
<name>A0A6J1X3Z8_GALME</name>
<keyword evidence="1" id="KW-0479">Metal-binding</keyword>
<keyword evidence="6" id="KW-1185">Reference proteome</keyword>
<sequence>MACNSCAKPFTLFRKQKGCPNCGFIFCSKCLEHKIFVQKLNEEAKVCMKCAKTDNQCEPRKVEPPDAYYKRIGARTNQMYNSAAGNSKDQEIAERLSKLKQGKTEHQLKPEEEIAKRLQHLKSNFPSTSDNQLQLRLANLRGVPLSVVQSKPSLPAPDLRSEQEQADDLLKQYMEQTKIDNTYKDEFDTLVNDMEARLQKIKGSNSIKLSSSQEQQSENEDEETVKKIIEKVKAETFLEDQVSSTTNDELPFCEICNEDAKMRCLGCRYLFCKRCFMDHKDDEDGCDKYELYRPPKGTYTD</sequence>
<dbReference type="SUPFAM" id="SSF57903">
    <property type="entry name" value="FYVE/PHD zinc finger"/>
    <property type="match status" value="1"/>
</dbReference>
<dbReference type="CDD" id="cd00065">
    <property type="entry name" value="FYVE_like_SF"/>
    <property type="match status" value="1"/>
</dbReference>
<evidence type="ECO:0000313" key="7">
    <source>
        <dbReference type="RefSeq" id="XP_026760661.2"/>
    </source>
</evidence>
<dbReference type="InterPro" id="IPR000306">
    <property type="entry name" value="Znf_FYVE"/>
</dbReference>
<evidence type="ECO:0000256" key="1">
    <source>
        <dbReference type="ARBA" id="ARBA00022723"/>
    </source>
</evidence>
<dbReference type="InterPro" id="IPR017455">
    <property type="entry name" value="Znf_FYVE-rel"/>
</dbReference>
<dbReference type="GO" id="GO:0032154">
    <property type="term" value="C:cleavage furrow"/>
    <property type="evidence" value="ECO:0007669"/>
    <property type="project" value="TreeGrafter"/>
</dbReference>
<dbReference type="InParanoid" id="A0A6J1X3Z8"/>
<dbReference type="GO" id="GO:0032266">
    <property type="term" value="F:phosphatidylinositol-3-phosphate binding"/>
    <property type="evidence" value="ECO:0007669"/>
    <property type="project" value="TreeGrafter"/>
</dbReference>
<accession>A0A6J1X3Z8</accession>
<dbReference type="Pfam" id="PF22586">
    <property type="entry name" value="ANCHR-like_BBOX"/>
    <property type="match status" value="1"/>
</dbReference>
<evidence type="ECO:0000313" key="6">
    <source>
        <dbReference type="Proteomes" id="UP001652740"/>
    </source>
</evidence>
<dbReference type="FunCoup" id="A0A6J1X3Z8">
    <property type="interactions" value="32"/>
</dbReference>
<dbReference type="InterPro" id="IPR011011">
    <property type="entry name" value="Znf_FYVE_PHD"/>
</dbReference>
<evidence type="ECO:0000256" key="4">
    <source>
        <dbReference type="PROSITE-ProRule" id="PRU00091"/>
    </source>
</evidence>
<evidence type="ECO:0000256" key="2">
    <source>
        <dbReference type="ARBA" id="ARBA00022771"/>
    </source>
</evidence>
<dbReference type="GO" id="GO:0044878">
    <property type="term" value="P:mitotic cytokinesis checkpoint signaling"/>
    <property type="evidence" value="ECO:0007669"/>
    <property type="project" value="TreeGrafter"/>
</dbReference>
<dbReference type="Gene3D" id="3.30.40.10">
    <property type="entry name" value="Zinc/RING finger domain, C3HC4 (zinc finger)"/>
    <property type="match status" value="1"/>
</dbReference>